<organism evidence="1">
    <name type="scientific">uncultured Coleofasciculus sp</name>
    <dbReference type="NCBI Taxonomy" id="1267456"/>
    <lineage>
        <taxon>Bacteria</taxon>
        <taxon>Bacillati</taxon>
        <taxon>Cyanobacteriota</taxon>
        <taxon>Cyanophyceae</taxon>
        <taxon>Coleofasciculales</taxon>
        <taxon>Coleofasciculaceae</taxon>
        <taxon>Coleofasciculus</taxon>
        <taxon>environmental samples</taxon>
    </lineage>
</organism>
<name>A0A6J4HI26_9CYAN</name>
<sequence length="46" mass="5402">MKNCLYSKLPNAGLSHSPTFPKIGFFQFRKTLQKIYRLSPLFIRTL</sequence>
<reference evidence="1" key="1">
    <citation type="submission" date="2020-02" db="EMBL/GenBank/DDBJ databases">
        <authorList>
            <person name="Meier V. D."/>
        </authorList>
    </citation>
    <scope>NUCLEOTIDE SEQUENCE</scope>
    <source>
        <strain evidence="1">AVDCRST_MAG92</strain>
    </source>
</reference>
<evidence type="ECO:0000313" key="1">
    <source>
        <dbReference type="EMBL" id="CAA9224944.1"/>
    </source>
</evidence>
<dbReference type="EMBL" id="CADCTM010000106">
    <property type="protein sequence ID" value="CAA9224944.1"/>
    <property type="molecule type" value="Genomic_DNA"/>
</dbReference>
<protein>
    <submittedName>
        <fullName evidence="1">Uncharacterized protein</fullName>
    </submittedName>
</protein>
<proteinExistence type="predicted"/>
<gene>
    <name evidence="1" type="ORF">AVDCRST_MAG92-757</name>
</gene>
<accession>A0A6J4HI26</accession>
<dbReference type="AlphaFoldDB" id="A0A6J4HI26"/>